<dbReference type="InterPro" id="IPR011009">
    <property type="entry name" value="Kinase-like_dom_sf"/>
</dbReference>
<organism evidence="10 11">
    <name type="scientific">Lactuca virosa</name>
    <dbReference type="NCBI Taxonomy" id="75947"/>
    <lineage>
        <taxon>Eukaryota</taxon>
        <taxon>Viridiplantae</taxon>
        <taxon>Streptophyta</taxon>
        <taxon>Embryophyta</taxon>
        <taxon>Tracheophyta</taxon>
        <taxon>Spermatophyta</taxon>
        <taxon>Magnoliopsida</taxon>
        <taxon>eudicotyledons</taxon>
        <taxon>Gunneridae</taxon>
        <taxon>Pentapetalae</taxon>
        <taxon>asterids</taxon>
        <taxon>campanulids</taxon>
        <taxon>Asterales</taxon>
        <taxon>Asteraceae</taxon>
        <taxon>Cichorioideae</taxon>
        <taxon>Cichorieae</taxon>
        <taxon>Lactucinae</taxon>
        <taxon>Lactuca</taxon>
    </lineage>
</organism>
<evidence type="ECO:0000256" key="8">
    <source>
        <dbReference type="ARBA" id="ARBA00048679"/>
    </source>
</evidence>
<dbReference type="FunFam" id="1.10.510.10:FF:001023">
    <property type="entry name" value="Os07g0541700 protein"/>
    <property type="match status" value="1"/>
</dbReference>
<dbReference type="PANTHER" id="PTHR48005">
    <property type="entry name" value="LEUCINE RICH REPEAT KINASE 2"/>
    <property type="match status" value="1"/>
</dbReference>
<comment type="caution">
    <text evidence="10">The sequence shown here is derived from an EMBL/GenBank/DDBJ whole genome shotgun (WGS) entry which is preliminary data.</text>
</comment>
<protein>
    <recommendedName>
        <fullName evidence="1">non-specific serine/threonine protein kinase</fullName>
        <ecNumber evidence="1">2.7.11.1</ecNumber>
    </recommendedName>
</protein>
<reference evidence="10 11" key="1">
    <citation type="submission" date="2022-01" db="EMBL/GenBank/DDBJ databases">
        <authorList>
            <person name="Xiong W."/>
            <person name="Schranz E."/>
        </authorList>
    </citation>
    <scope>NUCLEOTIDE SEQUENCE [LARGE SCALE GENOMIC DNA]</scope>
</reference>
<dbReference type="InterPro" id="IPR000719">
    <property type="entry name" value="Prot_kinase_dom"/>
</dbReference>
<dbReference type="InterPro" id="IPR001245">
    <property type="entry name" value="Ser-Thr/Tyr_kinase_cat_dom"/>
</dbReference>
<dbReference type="EMBL" id="CAKMRJ010000001">
    <property type="protein sequence ID" value="CAH1413982.1"/>
    <property type="molecule type" value="Genomic_DNA"/>
</dbReference>
<evidence type="ECO:0000256" key="6">
    <source>
        <dbReference type="ARBA" id="ARBA00022840"/>
    </source>
</evidence>
<dbReference type="InterPro" id="IPR051420">
    <property type="entry name" value="Ser_Thr_Kinases_DiverseReg"/>
</dbReference>
<sequence>MKLYGCYSHARHSFFIYEYLEKGSLGSIFKCDVLAKELDWLKRVNIVKTIANGLAYMHHDCSPPIIHRGICIANILLDSDYEAHISDFGTSKLLKLDSSNWTTIAGTYELAYTMVATERCDVYSFGIVALEVIMGKHPGELPTLSADFLVLAWDIYTR</sequence>
<dbReference type="Gene3D" id="1.10.510.10">
    <property type="entry name" value="Transferase(Phosphotransferase) domain 1"/>
    <property type="match status" value="1"/>
</dbReference>
<keyword evidence="5" id="KW-0418">Kinase</keyword>
<evidence type="ECO:0000256" key="7">
    <source>
        <dbReference type="ARBA" id="ARBA00047899"/>
    </source>
</evidence>
<evidence type="ECO:0000256" key="1">
    <source>
        <dbReference type="ARBA" id="ARBA00012513"/>
    </source>
</evidence>
<keyword evidence="2" id="KW-0723">Serine/threonine-protein kinase</keyword>
<dbReference type="PROSITE" id="PS50011">
    <property type="entry name" value="PROTEIN_KINASE_DOM"/>
    <property type="match status" value="1"/>
</dbReference>
<comment type="catalytic activity">
    <reaction evidence="8">
        <text>L-seryl-[protein] + ATP = O-phospho-L-seryl-[protein] + ADP + H(+)</text>
        <dbReference type="Rhea" id="RHEA:17989"/>
        <dbReference type="Rhea" id="RHEA-COMP:9863"/>
        <dbReference type="Rhea" id="RHEA-COMP:11604"/>
        <dbReference type="ChEBI" id="CHEBI:15378"/>
        <dbReference type="ChEBI" id="CHEBI:29999"/>
        <dbReference type="ChEBI" id="CHEBI:30616"/>
        <dbReference type="ChEBI" id="CHEBI:83421"/>
        <dbReference type="ChEBI" id="CHEBI:456216"/>
        <dbReference type="EC" id="2.7.11.1"/>
    </reaction>
</comment>
<keyword evidence="4" id="KW-0547">Nucleotide-binding</keyword>
<comment type="catalytic activity">
    <reaction evidence="7">
        <text>L-threonyl-[protein] + ATP = O-phospho-L-threonyl-[protein] + ADP + H(+)</text>
        <dbReference type="Rhea" id="RHEA:46608"/>
        <dbReference type="Rhea" id="RHEA-COMP:11060"/>
        <dbReference type="Rhea" id="RHEA-COMP:11605"/>
        <dbReference type="ChEBI" id="CHEBI:15378"/>
        <dbReference type="ChEBI" id="CHEBI:30013"/>
        <dbReference type="ChEBI" id="CHEBI:30616"/>
        <dbReference type="ChEBI" id="CHEBI:61977"/>
        <dbReference type="ChEBI" id="CHEBI:456216"/>
        <dbReference type="EC" id="2.7.11.1"/>
    </reaction>
</comment>
<evidence type="ECO:0000259" key="9">
    <source>
        <dbReference type="PROSITE" id="PS50011"/>
    </source>
</evidence>
<proteinExistence type="predicted"/>
<name>A0AAU9LI33_9ASTR</name>
<feature type="domain" description="Protein kinase" evidence="9">
    <location>
        <begin position="1"/>
        <end position="158"/>
    </location>
</feature>
<evidence type="ECO:0000313" key="10">
    <source>
        <dbReference type="EMBL" id="CAH1413982.1"/>
    </source>
</evidence>
<dbReference type="Pfam" id="PF07714">
    <property type="entry name" value="PK_Tyr_Ser-Thr"/>
    <property type="match status" value="1"/>
</dbReference>
<evidence type="ECO:0000256" key="3">
    <source>
        <dbReference type="ARBA" id="ARBA00022679"/>
    </source>
</evidence>
<dbReference type="SUPFAM" id="SSF56112">
    <property type="entry name" value="Protein kinase-like (PK-like)"/>
    <property type="match status" value="1"/>
</dbReference>
<keyword evidence="3" id="KW-0808">Transferase</keyword>
<evidence type="ECO:0000313" key="11">
    <source>
        <dbReference type="Proteomes" id="UP001157418"/>
    </source>
</evidence>
<keyword evidence="6" id="KW-0067">ATP-binding</keyword>
<dbReference type="AlphaFoldDB" id="A0AAU9LI33"/>
<evidence type="ECO:0000256" key="5">
    <source>
        <dbReference type="ARBA" id="ARBA00022777"/>
    </source>
</evidence>
<keyword evidence="11" id="KW-1185">Reference proteome</keyword>
<accession>A0AAU9LI33</accession>
<dbReference type="PANTHER" id="PTHR48005:SF16">
    <property type="entry name" value="MDIS1-INTERACTING RECEPTOR LIKE KINASE 2-LIKE ISOFORM X1"/>
    <property type="match status" value="1"/>
</dbReference>
<dbReference type="EC" id="2.7.11.1" evidence="1"/>
<dbReference type="GO" id="GO:0005524">
    <property type="term" value="F:ATP binding"/>
    <property type="evidence" value="ECO:0007669"/>
    <property type="project" value="UniProtKB-KW"/>
</dbReference>
<dbReference type="GO" id="GO:0004674">
    <property type="term" value="F:protein serine/threonine kinase activity"/>
    <property type="evidence" value="ECO:0007669"/>
    <property type="project" value="UniProtKB-KW"/>
</dbReference>
<evidence type="ECO:0000256" key="2">
    <source>
        <dbReference type="ARBA" id="ARBA00022527"/>
    </source>
</evidence>
<dbReference type="Proteomes" id="UP001157418">
    <property type="component" value="Unassembled WGS sequence"/>
</dbReference>
<evidence type="ECO:0000256" key="4">
    <source>
        <dbReference type="ARBA" id="ARBA00022741"/>
    </source>
</evidence>
<gene>
    <name evidence="10" type="ORF">LVIROSA_LOCUS1920</name>
</gene>